<dbReference type="InParanoid" id="A0A4Q1BN16"/>
<protein>
    <recommendedName>
        <fullName evidence="2">N-acetylglucosaminylphosphatidylinositol deacetylase</fullName>
        <ecNumber evidence="2">3.5.1.89</ecNumber>
    </recommendedName>
</protein>
<dbReference type="InterPro" id="IPR003737">
    <property type="entry name" value="GlcNAc_PI_deacetylase-related"/>
</dbReference>
<dbReference type="VEuPathDB" id="FungiDB:TREMEDRAFT_18134"/>
<dbReference type="SUPFAM" id="SSF102588">
    <property type="entry name" value="LmbE-like"/>
    <property type="match status" value="1"/>
</dbReference>
<dbReference type="GO" id="GO:0016020">
    <property type="term" value="C:membrane"/>
    <property type="evidence" value="ECO:0007669"/>
    <property type="project" value="GOC"/>
</dbReference>
<comment type="caution">
    <text evidence="4">The sequence shown here is derived from an EMBL/GenBank/DDBJ whole genome shotgun (WGS) entry which is preliminary data.</text>
</comment>
<dbReference type="Pfam" id="PF02585">
    <property type="entry name" value="PIG-L"/>
    <property type="match status" value="1"/>
</dbReference>
<keyword evidence="3" id="KW-0472">Membrane</keyword>
<dbReference type="PANTHER" id="PTHR12993">
    <property type="entry name" value="N-ACETYLGLUCOSAMINYL-PHOSPHATIDYLINOSITOL DE-N-ACETYLASE-RELATED"/>
    <property type="match status" value="1"/>
</dbReference>
<dbReference type="EMBL" id="SDIL01000034">
    <property type="protein sequence ID" value="RXK39243.1"/>
    <property type="molecule type" value="Genomic_DNA"/>
</dbReference>
<feature type="transmembrane region" description="Helical" evidence="3">
    <location>
        <begin position="28"/>
        <end position="45"/>
    </location>
</feature>
<evidence type="ECO:0000313" key="4">
    <source>
        <dbReference type="EMBL" id="RXK39243.1"/>
    </source>
</evidence>
<proteinExistence type="inferred from homology"/>
<dbReference type="GO" id="GO:0005783">
    <property type="term" value="C:endoplasmic reticulum"/>
    <property type="evidence" value="ECO:0007669"/>
    <property type="project" value="TreeGrafter"/>
</dbReference>
<dbReference type="Proteomes" id="UP000289152">
    <property type="component" value="Unassembled WGS sequence"/>
</dbReference>
<name>A0A4Q1BN16_TREME</name>
<dbReference type="GO" id="GO:0006506">
    <property type="term" value="P:GPI anchor biosynthetic process"/>
    <property type="evidence" value="ECO:0007669"/>
    <property type="project" value="UniProtKB-UniPathway"/>
</dbReference>
<dbReference type="UniPathway" id="UPA00196"/>
<dbReference type="OrthoDB" id="440160at2759"/>
<comment type="similarity">
    <text evidence="1">Belongs to the PIGL family.</text>
</comment>
<gene>
    <name evidence="4" type="ORF">M231_03463</name>
</gene>
<keyword evidence="3" id="KW-1133">Transmembrane helix</keyword>
<accession>A0A4Q1BN16</accession>
<evidence type="ECO:0000256" key="3">
    <source>
        <dbReference type="SAM" id="Phobius"/>
    </source>
</evidence>
<evidence type="ECO:0000256" key="2">
    <source>
        <dbReference type="ARBA" id="ARBA00012176"/>
    </source>
</evidence>
<dbReference type="GO" id="GO:0000225">
    <property type="term" value="F:N-acetylglucosaminylphosphatidylinositol deacetylase activity"/>
    <property type="evidence" value="ECO:0007669"/>
    <property type="project" value="UniProtKB-EC"/>
</dbReference>
<dbReference type="InterPro" id="IPR024078">
    <property type="entry name" value="LmbE-like_dom_sf"/>
</dbReference>
<dbReference type="Gene3D" id="3.40.50.10320">
    <property type="entry name" value="LmbE-like"/>
    <property type="match status" value="1"/>
</dbReference>
<organism evidence="4 5">
    <name type="scientific">Tremella mesenterica</name>
    <name type="common">Jelly fungus</name>
    <dbReference type="NCBI Taxonomy" id="5217"/>
    <lineage>
        <taxon>Eukaryota</taxon>
        <taxon>Fungi</taxon>
        <taxon>Dikarya</taxon>
        <taxon>Basidiomycota</taxon>
        <taxon>Agaricomycotina</taxon>
        <taxon>Tremellomycetes</taxon>
        <taxon>Tremellales</taxon>
        <taxon>Tremellaceae</taxon>
        <taxon>Tremella</taxon>
    </lineage>
</organism>
<dbReference type="EC" id="3.5.1.89" evidence="2"/>
<dbReference type="STRING" id="5217.A0A4Q1BN16"/>
<evidence type="ECO:0000256" key="1">
    <source>
        <dbReference type="ARBA" id="ARBA00006066"/>
    </source>
</evidence>
<reference evidence="4 5" key="1">
    <citation type="submission" date="2016-06" db="EMBL/GenBank/DDBJ databases">
        <title>Evolution of pathogenesis and genome organization in the Tremellales.</title>
        <authorList>
            <person name="Cuomo C."/>
            <person name="Litvintseva A."/>
            <person name="Heitman J."/>
            <person name="Chen Y."/>
            <person name="Sun S."/>
            <person name="Springer D."/>
            <person name="Dromer F."/>
            <person name="Young S."/>
            <person name="Zeng Q."/>
            <person name="Chapman S."/>
            <person name="Gujja S."/>
            <person name="Saif S."/>
            <person name="Birren B."/>
        </authorList>
    </citation>
    <scope>NUCLEOTIDE SEQUENCE [LARGE SCALE GENOMIC DNA]</scope>
    <source>
        <strain evidence="4 5">ATCC 28783</strain>
    </source>
</reference>
<sequence length="300" mass="34213">MSAGIKDTSTQTRTDVTAKRRRNFPSSLLFPAFIPLLLYFLYLLSSPPDFDTSMLLPRPDAPKNALIVTAHPDDEAMFFSPTILALTRNGWNVSGLCLSNGNAEGLGDQREKELYASYNLLGVPSSNVEIINDPALQDGMQRAWMPSDAGKYVYRRLDIEPFSVVIKFDKYGISGHINHRAASLACSPVNWPFLITTRKVKVWAVRTPSLLEKYMGPLPAIYHLVHTRIADTEKGREVLRLLRLDRKEGAWRKVEVINGLERWWTGIEAMREHKTQLVWFRWIWLGVGSLQWTNTLIEAW</sequence>
<evidence type="ECO:0000313" key="5">
    <source>
        <dbReference type="Proteomes" id="UP000289152"/>
    </source>
</evidence>
<dbReference type="AlphaFoldDB" id="A0A4Q1BN16"/>
<dbReference type="PANTHER" id="PTHR12993:SF11">
    <property type="entry name" value="N-ACETYLGLUCOSAMINYL-PHOSPHATIDYLINOSITOL DE-N-ACETYLASE"/>
    <property type="match status" value="1"/>
</dbReference>
<keyword evidence="3" id="KW-0812">Transmembrane</keyword>
<keyword evidence="5" id="KW-1185">Reference proteome</keyword>
<dbReference type="FunCoup" id="A0A4Q1BN16">
    <property type="interactions" value="231"/>
</dbReference>